<dbReference type="GO" id="GO:0005634">
    <property type="term" value="C:nucleus"/>
    <property type="evidence" value="ECO:0007669"/>
    <property type="project" value="TreeGrafter"/>
</dbReference>
<dbReference type="Proteomes" id="UP000286134">
    <property type="component" value="Unassembled WGS sequence"/>
</dbReference>
<dbReference type="SUPFAM" id="SSF54373">
    <property type="entry name" value="FAD-linked reductases, C-terminal domain"/>
    <property type="match status" value="1"/>
</dbReference>
<dbReference type="Gene3D" id="3.50.50.60">
    <property type="entry name" value="FAD/NAD(P)-binding domain"/>
    <property type="match status" value="1"/>
</dbReference>
<dbReference type="GO" id="GO:0007264">
    <property type="term" value="P:small GTPase-mediated signal transduction"/>
    <property type="evidence" value="ECO:0007669"/>
    <property type="project" value="UniProtKB-UniRule"/>
</dbReference>
<comment type="similarity">
    <text evidence="1 2">Belongs to the Rab GDI family.</text>
</comment>
<dbReference type="Pfam" id="PF00996">
    <property type="entry name" value="GDI"/>
    <property type="match status" value="1"/>
</dbReference>
<dbReference type="GO" id="GO:0016192">
    <property type="term" value="P:vesicle-mediated transport"/>
    <property type="evidence" value="ECO:0007669"/>
    <property type="project" value="TreeGrafter"/>
</dbReference>
<dbReference type="PANTHER" id="PTHR11787">
    <property type="entry name" value="RAB GDP-DISSOCIATION INHIBITOR"/>
    <property type="match status" value="1"/>
</dbReference>
<evidence type="ECO:0000256" key="1">
    <source>
        <dbReference type="ARBA" id="ARBA00005593"/>
    </source>
</evidence>
<gene>
    <name evidence="3" type="ORF">OnM2_103023</name>
</gene>
<evidence type="ECO:0000313" key="3">
    <source>
        <dbReference type="EMBL" id="RKF53595.1"/>
    </source>
</evidence>
<dbReference type="Gene3D" id="3.30.519.10">
    <property type="entry name" value="Guanine Nucleotide Dissociation Inhibitor, domain 2"/>
    <property type="match status" value="1"/>
</dbReference>
<dbReference type="SUPFAM" id="SSF51905">
    <property type="entry name" value="FAD/NAD(P)-binding domain"/>
    <property type="match status" value="1"/>
</dbReference>
<accession>A0A420H826</accession>
<reference evidence="3 4" key="1">
    <citation type="journal article" date="2018" name="BMC Genomics">
        <title>Comparative genome analyses reveal sequence features reflecting distinct modes of host-adaptation between dicot and monocot powdery mildew.</title>
        <authorList>
            <person name="Wu Y."/>
            <person name="Ma X."/>
            <person name="Pan Z."/>
            <person name="Kale S.D."/>
            <person name="Song Y."/>
            <person name="King H."/>
            <person name="Zhang Q."/>
            <person name="Presley C."/>
            <person name="Deng X."/>
            <person name="Wei C.I."/>
            <person name="Xiao S."/>
        </authorList>
    </citation>
    <scope>NUCLEOTIDE SEQUENCE [LARGE SCALE GENOMIC DNA]</scope>
    <source>
        <strain evidence="3">UMSG2</strain>
    </source>
</reference>
<dbReference type="GO" id="GO:0005829">
    <property type="term" value="C:cytosol"/>
    <property type="evidence" value="ECO:0007669"/>
    <property type="project" value="TreeGrafter"/>
</dbReference>
<dbReference type="InterPro" id="IPR036188">
    <property type="entry name" value="FAD/NAD-bd_sf"/>
</dbReference>
<keyword evidence="4" id="KW-1185">Reference proteome</keyword>
<dbReference type="AlphaFoldDB" id="A0A420H826"/>
<dbReference type="PANTHER" id="PTHR11787:SF4">
    <property type="entry name" value="CHM, RAB ESCORT PROTEIN 1"/>
    <property type="match status" value="1"/>
</dbReference>
<organism evidence="3 4">
    <name type="scientific">Erysiphe neolycopersici</name>
    <dbReference type="NCBI Taxonomy" id="212602"/>
    <lineage>
        <taxon>Eukaryota</taxon>
        <taxon>Fungi</taxon>
        <taxon>Dikarya</taxon>
        <taxon>Ascomycota</taxon>
        <taxon>Pezizomycotina</taxon>
        <taxon>Leotiomycetes</taxon>
        <taxon>Erysiphales</taxon>
        <taxon>Erysiphaceae</taxon>
        <taxon>Erysiphe</taxon>
    </lineage>
</organism>
<dbReference type="PIRSF" id="PIRSF037514">
    <property type="entry name" value="Rab_ger_ger_transf_A_fun"/>
    <property type="match status" value="1"/>
</dbReference>
<sequence length="493" mass="55212">MELLKETNWDLVISGTGLQRSLLVLALSRSNKKILHIDINSYYGDTDAALSLDELSDWVNKYKGSGNDVFRNACLQKSTNSEGLAKLFGSRSYTLTLSPFIIYAKSKLLSKLISSNAYRQLEFQAVGNWWIIDTANKEQKLQKLPNGREDIFQDNSIDNRLKRNLMKFLRFIMDYKNQTKVWEVYSEKPLHEFLSSQFSIPLNLQNAIVGLTLTLYTPDQTMVSWALPRIHRHFNSFGTLGPGICAVVSKWGCGAEISQIACRAGAVGGTVYMLGTGIEAYYPIKNAQEFLEVKLTNGCIIKTKHLLTSPDETPKNSVRVSRVIAITSSSYQNLLKSNIDAAPPSAVAIIVFPSGSLNDKSSITYQNPVYIMIHSSETGECPHGQYILYATTLASANSEKILEAAFIELSKHADKSDGTILYSLYYEFSSKSSDVKQNHGHHEQPIDLAFNDQIIDDVEAEWQEIMGSEGKSETFMNFDDRDSMISEEETSDF</sequence>
<dbReference type="PRINTS" id="PR00894">
    <property type="entry name" value="YEASTMRS6P"/>
</dbReference>
<dbReference type="InterPro" id="IPR017230">
    <property type="entry name" value="Mrs6"/>
</dbReference>
<evidence type="ECO:0000256" key="2">
    <source>
        <dbReference type="PIRNR" id="PIRNR037514"/>
    </source>
</evidence>
<dbReference type="EMBL" id="MCFK01010398">
    <property type="protein sequence ID" value="RKF53595.1"/>
    <property type="molecule type" value="Genomic_DNA"/>
</dbReference>
<dbReference type="GO" id="GO:0005968">
    <property type="term" value="C:Rab-protein geranylgeranyltransferase complex"/>
    <property type="evidence" value="ECO:0007669"/>
    <property type="project" value="TreeGrafter"/>
</dbReference>
<dbReference type="Gene3D" id="1.10.405.10">
    <property type="entry name" value="Guanine Nucleotide Dissociation Inhibitor, domain 1"/>
    <property type="match status" value="1"/>
</dbReference>
<keyword evidence="3" id="KW-0808">Transferase</keyword>
<dbReference type="PRINTS" id="PR00891">
    <property type="entry name" value="RABGDIREP"/>
</dbReference>
<dbReference type="STRING" id="212602.A0A420H826"/>
<evidence type="ECO:0000313" key="4">
    <source>
        <dbReference type="Proteomes" id="UP000286134"/>
    </source>
</evidence>
<proteinExistence type="inferred from homology"/>
<dbReference type="GO" id="GO:0016740">
    <property type="term" value="F:transferase activity"/>
    <property type="evidence" value="ECO:0007669"/>
    <property type="project" value="UniProtKB-KW"/>
</dbReference>
<name>A0A420H826_9PEZI</name>
<protein>
    <recommendedName>
        <fullName evidence="2">Rab proteins geranylgeranyltransferase</fullName>
    </recommendedName>
</protein>
<comment type="caution">
    <text evidence="3">The sequence shown here is derived from an EMBL/GenBank/DDBJ whole genome shotgun (WGS) entry which is preliminary data.</text>
</comment>
<dbReference type="InterPro" id="IPR018203">
    <property type="entry name" value="GDP_dissociation_inhibitor"/>
</dbReference>
<dbReference type="OrthoDB" id="1923006at2759"/>
<dbReference type="GO" id="GO:0005092">
    <property type="term" value="F:GDP-dissociation inhibitor activity"/>
    <property type="evidence" value="ECO:0007669"/>
    <property type="project" value="UniProtKB-UniRule"/>
</dbReference>